<evidence type="ECO:0000313" key="1">
    <source>
        <dbReference type="EMBL" id="QWU84511.1"/>
    </source>
</evidence>
<sequence>MSKLKKKAVRLDRVKVKLKREREQRLRSYYAQIGSMHKDPVVISVKAAVAYFKSFMTIDQWARRKAGVIEYFSGITKTMLQAPTKDSGELNNRMAYFAKWIDWYVYLADVCTTKAFGHDEAQWSRILPFFKKIGDSLDLLAEVRGSAQRVKEMLHGNDNNADSVLFELIVAIAYAEKGWEVEFIPECKGSKTPDFKAVRYGETVFVECKRLQKVTDYSEEERSAWLKQWKVLVPEMIQIGHPVIAYVTFKTEVASLRPDLVADLFKSAFERKVGYVSSDDCDLRLRPIDFPSLWKHLSKYSVKFPSAQLNALLDPSWAPHASYTMVMNAKFKLMREDNSVLNRFVEEIGSVYCARWECVAEASINKKSRDVRSLLTKAVSQAPADAKTVVHIAYETLHGPEVEFVRDNKIQGLLREFDYGEKDIACVFCHAMQPAAFPQGIVEIAETARFFNRSLKAEDLLPGHQLLFGGGEGVKVTFNDTHWMQDVRNGAIHEVF</sequence>
<organism evidence="1 2">
    <name type="scientific">Pseudomonas lijiangensis</name>
    <dbReference type="NCBI Taxonomy" id="2995658"/>
    <lineage>
        <taxon>Bacteria</taxon>
        <taxon>Pseudomonadati</taxon>
        <taxon>Pseudomonadota</taxon>
        <taxon>Gammaproteobacteria</taxon>
        <taxon>Pseudomonadales</taxon>
        <taxon>Pseudomonadaceae</taxon>
        <taxon>Pseudomonas</taxon>
    </lineage>
</organism>
<evidence type="ECO:0000313" key="2">
    <source>
        <dbReference type="Proteomes" id="UP000683401"/>
    </source>
</evidence>
<gene>
    <name evidence="1" type="ORF">KQP88_07035</name>
</gene>
<dbReference type="EMBL" id="CP076668">
    <property type="protein sequence ID" value="QWU84511.1"/>
    <property type="molecule type" value="Genomic_DNA"/>
</dbReference>
<keyword evidence="2" id="KW-1185">Reference proteome</keyword>
<name>A0ABX8HV86_9PSED</name>
<accession>A0ABX8HV86</accession>
<dbReference type="RefSeq" id="WP_216705199.1">
    <property type="nucleotide sequence ID" value="NZ_CP076668.1"/>
</dbReference>
<dbReference type="Proteomes" id="UP000683401">
    <property type="component" value="Chromosome"/>
</dbReference>
<reference evidence="2" key="1">
    <citation type="submission" date="2021-06" db="EMBL/GenBank/DDBJ databases">
        <title>Identification of Pseudomonas cichorii causing bacterial leaf black spot of flue-cured tobacco, a new disease in China.</title>
        <authorList>
            <person name="Lu C.-H."/>
        </authorList>
    </citation>
    <scope>NUCLEOTIDE SEQUENCE [LARGE SCALE GENOMIC DNA]</scope>
    <source>
        <strain evidence="2">LJ2</strain>
    </source>
</reference>
<protein>
    <submittedName>
        <fullName evidence="1">Uncharacterized protein</fullName>
    </submittedName>
</protein>
<proteinExistence type="predicted"/>